<keyword evidence="3" id="KW-0813">Transport</keyword>
<evidence type="ECO:0000256" key="9">
    <source>
        <dbReference type="ARBA" id="ARBA00023136"/>
    </source>
</evidence>
<keyword evidence="9 12" id="KW-0472">Membrane</keyword>
<keyword evidence="6 12" id="KW-1133">Transmembrane helix</keyword>
<feature type="region of interest" description="Disordered" evidence="11">
    <location>
        <begin position="852"/>
        <end position="975"/>
    </location>
</feature>
<evidence type="ECO:0000256" key="2">
    <source>
        <dbReference type="ARBA" id="ARBA00005248"/>
    </source>
</evidence>
<dbReference type="RefSeq" id="XP_031856837.1">
    <property type="nucleotide sequence ID" value="XM_032000946.1"/>
</dbReference>
<evidence type="ECO:0000256" key="4">
    <source>
        <dbReference type="ARBA" id="ARBA00022449"/>
    </source>
</evidence>
<dbReference type="InterPro" id="IPR006153">
    <property type="entry name" value="Cation/H_exchanger_TM"/>
</dbReference>
<evidence type="ECO:0000256" key="12">
    <source>
        <dbReference type="SAM" id="Phobius"/>
    </source>
</evidence>
<name>A0A5E8C5W5_9ASCO</name>
<dbReference type="InterPro" id="IPR004712">
    <property type="entry name" value="Na+/H+_antiporter_fungi"/>
</dbReference>
<dbReference type="GeneID" id="43585046"/>
<dbReference type="Proteomes" id="UP000398389">
    <property type="component" value="Unassembled WGS sequence"/>
</dbReference>
<feature type="region of interest" description="Disordered" evidence="11">
    <location>
        <begin position="647"/>
        <end position="729"/>
    </location>
</feature>
<organism evidence="15 16">
    <name type="scientific">Magnusiomyces paraingens</name>
    <dbReference type="NCBI Taxonomy" id="2606893"/>
    <lineage>
        <taxon>Eukaryota</taxon>
        <taxon>Fungi</taxon>
        <taxon>Dikarya</taxon>
        <taxon>Ascomycota</taxon>
        <taxon>Saccharomycotina</taxon>
        <taxon>Dipodascomycetes</taxon>
        <taxon>Dipodascales</taxon>
        <taxon>Dipodascaceae</taxon>
        <taxon>Magnusiomyces</taxon>
    </lineage>
</organism>
<feature type="transmembrane region" description="Helical" evidence="12">
    <location>
        <begin position="72"/>
        <end position="90"/>
    </location>
</feature>
<feature type="compositionally biased region" description="Polar residues" evidence="11">
    <location>
        <begin position="945"/>
        <end position="962"/>
    </location>
</feature>
<sequence>MAWDQLWINKPHLAYAVIGGFTTVFSLISLFVKEKLYIGEATVATIFGVIVGPHCLNWFSPTTWGNTDNITLEISRIVLVVQIFAVAVELPKKYMLRHWFSVTLLLIPVMTFGWLIASVFIWKLVPTLRWVEALVLAACVTATDPVLASAVVGKGKFAQRVPGHLRNLLSAESGCNDGMAFPFAYLALLCILHEGHHRQIAYHFIVITVIYECVFGTVLGAIIGYLGRHLIKFAEKHNLIDRESFLVSYFVIALFCTGVGSIIGVDDLLVAFAAGAAFSWDGWFARKTEESHVSDVIDLLLNMSFFVYFGAIVPWEQFNRPEIGILPWKLVIIAILIILFRRIPIMLFLKPVIPDIKTWREALFCGHFGPIGVGAIFMSILSRAELEHEEPTPLAELPGKDNPNYYAIATIWPVTCFLIISSIIVHGSSIAVFTLGKRLNNLTITMTYTTAGSQNQGWLSRLSRVESRTFSLRKVDTENQNDYTTQEKTLDDTTEDFPVIAASTNPDKPGLRHKHKKHHHKKQMRRRDSTAPPPVVVALDLNKDRNSQAISAPLHDEDTESTTRQIHITAPLPHDQEPGPEAILPNPEDVAAAYQLGNTIVLENDEGEVLHTVKSNPSHTSRRLSISSRASEIVDAVKNLASTAVSAVSSSPGESSDSTTATTNTTTLAPPPPSTTTTTTTTTRRRPVSPLPTHSSPPPPSQPSRRRDSLRRGSASEGPAGSHAKSRKVTAYQLDDNIIVENEEGEIIRRYHIEPSANASAVSSTTMTPSDSHISHSMLANTLSHFGFRRRSTVAQIDLERNTIASAVAGGTSSSGAAGTNAAGPSTSSPPPSDSRQRFPLDDERMRKHLKQLLISDPRVNPEAAQRQRTTTRDDSDYSSSSSSGSESYSSSDEEEDDDDDDVSPMTSKAGPSSSRPASAPPSSLPALRLGATSSSSSRATPSGVNASGATTSMGKSASSNLPRYDEEEEETEVEKARRLAALGLIKNED</sequence>
<dbReference type="AlphaFoldDB" id="A0A5E8C5W5"/>
<feature type="transmembrane region" description="Helical" evidence="12">
    <location>
        <begin position="200"/>
        <end position="226"/>
    </location>
</feature>
<evidence type="ECO:0000256" key="5">
    <source>
        <dbReference type="ARBA" id="ARBA00022692"/>
    </source>
</evidence>
<feature type="domain" description="Alkali metal cation/H+ antiporter Nha1 C-terminal" evidence="14">
    <location>
        <begin position="458"/>
        <end position="988"/>
    </location>
</feature>
<dbReference type="EMBL" id="CABVLU010000005">
    <property type="protein sequence ID" value="VVT58490.1"/>
    <property type="molecule type" value="Genomic_DNA"/>
</dbReference>
<dbReference type="Pfam" id="PF00999">
    <property type="entry name" value="Na_H_Exchanger"/>
    <property type="match status" value="1"/>
</dbReference>
<feature type="region of interest" description="Disordered" evidence="11">
    <location>
        <begin position="810"/>
        <end position="839"/>
    </location>
</feature>
<evidence type="ECO:0000256" key="8">
    <source>
        <dbReference type="ARBA" id="ARBA00023065"/>
    </source>
</evidence>
<dbReference type="GO" id="GO:0036376">
    <property type="term" value="P:sodium ion export across plasma membrane"/>
    <property type="evidence" value="ECO:0007669"/>
    <property type="project" value="InterPro"/>
</dbReference>
<feature type="transmembrane region" description="Helical" evidence="12">
    <location>
        <begin position="41"/>
        <end position="60"/>
    </location>
</feature>
<evidence type="ECO:0000256" key="7">
    <source>
        <dbReference type="ARBA" id="ARBA00023053"/>
    </source>
</evidence>
<dbReference type="PANTHER" id="PTHR31382:SF4">
    <property type="entry name" value="NA(+)_H(+) ANTIPORTER"/>
    <property type="match status" value="1"/>
</dbReference>
<evidence type="ECO:0008006" key="17">
    <source>
        <dbReference type="Google" id="ProtNLM"/>
    </source>
</evidence>
<feature type="transmembrane region" description="Helical" evidence="12">
    <location>
        <begin position="246"/>
        <end position="263"/>
    </location>
</feature>
<evidence type="ECO:0000313" key="16">
    <source>
        <dbReference type="Proteomes" id="UP000398389"/>
    </source>
</evidence>
<gene>
    <name evidence="15" type="ORF">SAPINGB_P006235</name>
</gene>
<evidence type="ECO:0000256" key="1">
    <source>
        <dbReference type="ARBA" id="ARBA00004141"/>
    </source>
</evidence>
<evidence type="ECO:0000259" key="13">
    <source>
        <dbReference type="Pfam" id="PF00999"/>
    </source>
</evidence>
<dbReference type="Gene3D" id="6.10.140.1330">
    <property type="match status" value="1"/>
</dbReference>
<feature type="transmembrane region" description="Helical" evidence="12">
    <location>
        <begin position="102"/>
        <end position="122"/>
    </location>
</feature>
<feature type="transmembrane region" description="Helical" evidence="12">
    <location>
        <begin position="327"/>
        <end position="349"/>
    </location>
</feature>
<feature type="compositionally biased region" description="Low complexity" evidence="11">
    <location>
        <begin position="647"/>
        <end position="668"/>
    </location>
</feature>
<dbReference type="PANTHER" id="PTHR31382">
    <property type="entry name" value="NA(+)/H(+) ANTIPORTER"/>
    <property type="match status" value="1"/>
</dbReference>
<keyword evidence="5 12" id="KW-0812">Transmembrane</keyword>
<dbReference type="GO" id="GO:0120029">
    <property type="term" value="P:proton export across plasma membrane"/>
    <property type="evidence" value="ECO:0007669"/>
    <property type="project" value="InterPro"/>
</dbReference>
<evidence type="ECO:0000259" key="14">
    <source>
        <dbReference type="Pfam" id="PF08619"/>
    </source>
</evidence>
<evidence type="ECO:0000256" key="6">
    <source>
        <dbReference type="ARBA" id="ARBA00022989"/>
    </source>
</evidence>
<feature type="transmembrane region" description="Helical" evidence="12">
    <location>
        <begin position="404"/>
        <end position="436"/>
    </location>
</feature>
<dbReference type="InterPro" id="IPR013928">
    <property type="entry name" value="Cation/H_antiporter_C"/>
</dbReference>
<dbReference type="GO" id="GO:0005886">
    <property type="term" value="C:plasma membrane"/>
    <property type="evidence" value="ECO:0007669"/>
    <property type="project" value="InterPro"/>
</dbReference>
<accession>A0A5E8C5W5</accession>
<comment type="similarity">
    <text evidence="2">Belongs to the fungal Na(+)/H(+) exchanger family.</text>
</comment>
<feature type="compositionally biased region" description="Basic residues" evidence="11">
    <location>
        <begin position="511"/>
        <end position="525"/>
    </location>
</feature>
<feature type="region of interest" description="Disordered" evidence="11">
    <location>
        <begin position="503"/>
        <end position="531"/>
    </location>
</feature>
<feature type="compositionally biased region" description="Acidic residues" evidence="11">
    <location>
        <begin position="892"/>
        <end position="903"/>
    </location>
</feature>
<proteinExistence type="inferred from homology"/>
<keyword evidence="16" id="KW-1185">Reference proteome</keyword>
<protein>
    <recommendedName>
        <fullName evidence="17">Cation/H+ exchanger domain-containing protein</fullName>
    </recommendedName>
</protein>
<feature type="transmembrane region" description="Helical" evidence="12">
    <location>
        <begin position="134"/>
        <end position="153"/>
    </location>
</feature>
<feature type="domain" description="Cation/H+ exchanger transmembrane" evidence="13">
    <location>
        <begin position="26"/>
        <end position="433"/>
    </location>
</feature>
<keyword evidence="7" id="KW-0915">Sodium</keyword>
<dbReference type="FunFam" id="1.20.1530.20:FF:000015">
    <property type="entry name" value="Na(+)/H(+) antiporter 2"/>
    <property type="match status" value="1"/>
</dbReference>
<feature type="compositionally biased region" description="Low complexity" evidence="11">
    <location>
        <begin position="810"/>
        <end position="827"/>
    </location>
</feature>
<dbReference type="GO" id="GO:0030007">
    <property type="term" value="P:intracellular potassium ion homeostasis"/>
    <property type="evidence" value="ECO:0007669"/>
    <property type="project" value="TreeGrafter"/>
</dbReference>
<keyword evidence="8" id="KW-0406">Ion transport</keyword>
<evidence type="ECO:0000256" key="3">
    <source>
        <dbReference type="ARBA" id="ARBA00022448"/>
    </source>
</evidence>
<keyword evidence="10" id="KW-0739">Sodium transport</keyword>
<evidence type="ECO:0000256" key="11">
    <source>
        <dbReference type="SAM" id="MobiDB-lite"/>
    </source>
</evidence>
<dbReference type="GO" id="GO:0042391">
    <property type="term" value="P:regulation of membrane potential"/>
    <property type="evidence" value="ECO:0007669"/>
    <property type="project" value="InterPro"/>
</dbReference>
<keyword evidence="4" id="KW-0050">Antiport</keyword>
<reference evidence="15 16" key="1">
    <citation type="submission" date="2019-09" db="EMBL/GenBank/DDBJ databases">
        <authorList>
            <person name="Brejova B."/>
        </authorList>
    </citation>
    <scope>NUCLEOTIDE SEQUENCE [LARGE SCALE GENOMIC DNA]</scope>
</reference>
<dbReference type="Pfam" id="PF08619">
    <property type="entry name" value="Nha1_C"/>
    <property type="match status" value="1"/>
</dbReference>
<dbReference type="GO" id="GO:0015385">
    <property type="term" value="F:sodium:proton antiporter activity"/>
    <property type="evidence" value="ECO:0007669"/>
    <property type="project" value="InterPro"/>
</dbReference>
<evidence type="ECO:0000313" key="15">
    <source>
        <dbReference type="EMBL" id="VVT58490.1"/>
    </source>
</evidence>
<feature type="compositionally biased region" description="Low complexity" evidence="11">
    <location>
        <begin position="925"/>
        <end position="944"/>
    </location>
</feature>
<comment type="subcellular location">
    <subcellularLocation>
        <location evidence="1">Membrane</location>
        <topology evidence="1">Multi-pass membrane protein</topology>
    </subcellularLocation>
</comment>
<dbReference type="OrthoDB" id="5327978at2759"/>
<feature type="compositionally biased region" description="Low complexity" evidence="11">
    <location>
        <begin position="878"/>
        <end position="891"/>
    </location>
</feature>
<evidence type="ECO:0000256" key="10">
    <source>
        <dbReference type="ARBA" id="ARBA00023201"/>
    </source>
</evidence>
<feature type="transmembrane region" description="Helical" evidence="12">
    <location>
        <begin position="12"/>
        <end position="32"/>
    </location>
</feature>